<evidence type="ECO:0000256" key="7">
    <source>
        <dbReference type="ARBA" id="ARBA00034754"/>
    </source>
</evidence>
<evidence type="ECO:0000313" key="11">
    <source>
        <dbReference type="EMBL" id="ERJ13735.1"/>
    </source>
</evidence>
<dbReference type="Pfam" id="PF21694">
    <property type="entry name" value="DNA_pol3_delta_C"/>
    <property type="match status" value="1"/>
</dbReference>
<sequence length="318" mass="36783">MNHVIILTGENKFAIDAEINKLIKKYKVDELSLSKFDSEESTIDEILNDCETLPFLVDQKLVLINNPVFLSTSKSGLMHNTDRFINYLENPNKTTVLVINACLVKLDGRSKAVKALKKHAKFINKSNLEDYEARRIIKDRLSESNVSIDRDAIGELIARTECDAFKLNSELEKLSFYSETGTTITVDDVRILIAEPMESNVFNLTNSILERNTSDAVKRYKKLLVMNEEPILFAAILAKNFHNLYLIKQFQISRYTENQIKQYLKIHPYQLKKLYQIALRTEIEQITDHINHLQEYDFQVKSGQIDKNLGFELYILRA</sequence>
<evidence type="ECO:0000256" key="2">
    <source>
        <dbReference type="ARBA" id="ARBA00017703"/>
    </source>
</evidence>
<dbReference type="FunCoup" id="U2FLW9">
    <property type="interactions" value="109"/>
</dbReference>
<dbReference type="PANTHER" id="PTHR34388">
    <property type="entry name" value="DNA POLYMERASE III SUBUNIT DELTA"/>
    <property type="match status" value="1"/>
</dbReference>
<dbReference type="RefSeq" id="WP_008826159.1">
    <property type="nucleotide sequence ID" value="NZ_AFNU02000001.1"/>
</dbReference>
<gene>
    <name evidence="11" type="ORF">HLPCO_000401</name>
</gene>
<dbReference type="NCBIfam" id="TIGR01128">
    <property type="entry name" value="holA"/>
    <property type="match status" value="1"/>
</dbReference>
<dbReference type="GO" id="GO:0003887">
    <property type="term" value="F:DNA-directed DNA polymerase activity"/>
    <property type="evidence" value="ECO:0007669"/>
    <property type="project" value="UniProtKB-KW"/>
</dbReference>
<dbReference type="InterPro" id="IPR048466">
    <property type="entry name" value="DNA_pol3_delta-like_C"/>
</dbReference>
<dbReference type="Gene3D" id="1.10.8.60">
    <property type="match status" value="1"/>
</dbReference>
<dbReference type="Pfam" id="PF06144">
    <property type="entry name" value="DNA_pol3_delta"/>
    <property type="match status" value="1"/>
</dbReference>
<evidence type="ECO:0000256" key="4">
    <source>
        <dbReference type="ARBA" id="ARBA00022695"/>
    </source>
</evidence>
<comment type="caution">
    <text evidence="11">The sequence shown here is derived from an EMBL/GenBank/DDBJ whole genome shotgun (WGS) entry which is preliminary data.</text>
</comment>
<proteinExistence type="inferred from homology"/>
<dbReference type="InterPro" id="IPR005790">
    <property type="entry name" value="DNA_polIII_delta"/>
</dbReference>
<evidence type="ECO:0000259" key="9">
    <source>
        <dbReference type="Pfam" id="PF06144"/>
    </source>
</evidence>
<dbReference type="SUPFAM" id="SSF52540">
    <property type="entry name" value="P-loop containing nucleoside triphosphate hydrolases"/>
    <property type="match status" value="1"/>
</dbReference>
<protein>
    <recommendedName>
        <fullName evidence="2">DNA polymerase III subunit delta</fullName>
        <ecNumber evidence="1">2.7.7.7</ecNumber>
    </recommendedName>
</protein>
<accession>U2FLW9</accession>
<keyword evidence="3" id="KW-0808">Transferase</keyword>
<dbReference type="GO" id="GO:0006261">
    <property type="term" value="P:DNA-templated DNA replication"/>
    <property type="evidence" value="ECO:0007669"/>
    <property type="project" value="TreeGrafter"/>
</dbReference>
<dbReference type="GO" id="GO:0009360">
    <property type="term" value="C:DNA polymerase III complex"/>
    <property type="evidence" value="ECO:0007669"/>
    <property type="project" value="InterPro"/>
</dbReference>
<keyword evidence="4" id="KW-0548">Nucleotidyltransferase</keyword>
<keyword evidence="12" id="KW-1185">Reference proteome</keyword>
<reference evidence="11 12" key="1">
    <citation type="journal article" date="2011" name="J. Bacteriol.">
        <title>Genome sequence of Haloplasma contractile, an unusual contractile bacterium from a deep-sea anoxic brine lake.</title>
        <authorList>
            <person name="Antunes A."/>
            <person name="Alam I."/>
            <person name="El Dorry H."/>
            <person name="Siam R."/>
            <person name="Robertson A."/>
            <person name="Bajic V.B."/>
            <person name="Stingl U."/>
        </authorList>
    </citation>
    <scope>NUCLEOTIDE SEQUENCE [LARGE SCALE GENOMIC DNA]</scope>
    <source>
        <strain evidence="11 12">SSD-17B</strain>
    </source>
</reference>
<dbReference type="Gene3D" id="3.40.50.300">
    <property type="entry name" value="P-loop containing nucleotide triphosphate hydrolases"/>
    <property type="match status" value="1"/>
</dbReference>
<evidence type="ECO:0000313" key="12">
    <source>
        <dbReference type="Proteomes" id="UP000005707"/>
    </source>
</evidence>
<dbReference type="AlphaFoldDB" id="U2FLW9"/>
<dbReference type="EMBL" id="AFNU02000001">
    <property type="protein sequence ID" value="ERJ13735.1"/>
    <property type="molecule type" value="Genomic_DNA"/>
</dbReference>
<comment type="catalytic activity">
    <reaction evidence="8">
        <text>DNA(n) + a 2'-deoxyribonucleoside 5'-triphosphate = DNA(n+1) + diphosphate</text>
        <dbReference type="Rhea" id="RHEA:22508"/>
        <dbReference type="Rhea" id="RHEA-COMP:17339"/>
        <dbReference type="Rhea" id="RHEA-COMP:17340"/>
        <dbReference type="ChEBI" id="CHEBI:33019"/>
        <dbReference type="ChEBI" id="CHEBI:61560"/>
        <dbReference type="ChEBI" id="CHEBI:173112"/>
        <dbReference type="EC" id="2.7.7.7"/>
    </reaction>
</comment>
<dbReference type="eggNOG" id="COG1466">
    <property type="taxonomic scope" value="Bacteria"/>
</dbReference>
<evidence type="ECO:0000256" key="3">
    <source>
        <dbReference type="ARBA" id="ARBA00022679"/>
    </source>
</evidence>
<organism evidence="11 12">
    <name type="scientific">Haloplasma contractile SSD-17B</name>
    <dbReference type="NCBI Taxonomy" id="1033810"/>
    <lineage>
        <taxon>Bacteria</taxon>
        <taxon>Bacillati</taxon>
        <taxon>Mycoplasmatota</taxon>
        <taxon>Mollicutes</taxon>
        <taxon>Haloplasmatales</taxon>
        <taxon>Haloplasmataceae</taxon>
        <taxon>Haloplasma</taxon>
    </lineage>
</organism>
<dbReference type="EC" id="2.7.7.7" evidence="1"/>
<reference evidence="11 12" key="2">
    <citation type="journal article" date="2013" name="PLoS ONE">
        <title>INDIGO - INtegrated Data Warehouse of MIcrobial GenOmes with Examples from the Red Sea Extremophiles.</title>
        <authorList>
            <person name="Alam I."/>
            <person name="Antunes A."/>
            <person name="Kamau A.A."/>
            <person name="Ba Alawi W."/>
            <person name="Kalkatawi M."/>
            <person name="Stingl U."/>
            <person name="Bajic V.B."/>
        </authorList>
    </citation>
    <scope>NUCLEOTIDE SEQUENCE [LARGE SCALE GENOMIC DNA]</scope>
    <source>
        <strain evidence="11 12">SSD-17B</strain>
    </source>
</reference>
<dbReference type="Proteomes" id="UP000005707">
    <property type="component" value="Unassembled WGS sequence"/>
</dbReference>
<evidence type="ECO:0000259" key="10">
    <source>
        <dbReference type="Pfam" id="PF21694"/>
    </source>
</evidence>
<feature type="domain" description="DNA polymerase III delta N-terminal" evidence="9">
    <location>
        <begin position="6"/>
        <end position="124"/>
    </location>
</feature>
<feature type="domain" description="DNA polymerase III delta subunit-like C-terminal" evidence="10">
    <location>
        <begin position="198"/>
        <end position="317"/>
    </location>
</feature>
<evidence type="ECO:0000256" key="1">
    <source>
        <dbReference type="ARBA" id="ARBA00012417"/>
    </source>
</evidence>
<dbReference type="GO" id="GO:0003677">
    <property type="term" value="F:DNA binding"/>
    <property type="evidence" value="ECO:0007669"/>
    <property type="project" value="InterPro"/>
</dbReference>
<dbReference type="OrthoDB" id="9775929at2"/>
<evidence type="ECO:0000256" key="8">
    <source>
        <dbReference type="ARBA" id="ARBA00049244"/>
    </source>
</evidence>
<dbReference type="InterPro" id="IPR010372">
    <property type="entry name" value="DNA_pol3_delta_N"/>
</dbReference>
<comment type="similarity">
    <text evidence="7">Belongs to the DNA polymerase HolA subunit family.</text>
</comment>
<evidence type="ECO:0000256" key="5">
    <source>
        <dbReference type="ARBA" id="ARBA00022705"/>
    </source>
</evidence>
<dbReference type="SUPFAM" id="SSF48019">
    <property type="entry name" value="post-AAA+ oligomerization domain-like"/>
    <property type="match status" value="1"/>
</dbReference>
<dbReference type="Gene3D" id="1.20.272.10">
    <property type="match status" value="1"/>
</dbReference>
<name>U2FLW9_9MOLU</name>
<dbReference type="PANTHER" id="PTHR34388:SF1">
    <property type="entry name" value="DNA POLYMERASE III SUBUNIT DELTA"/>
    <property type="match status" value="1"/>
</dbReference>
<dbReference type="InterPro" id="IPR027417">
    <property type="entry name" value="P-loop_NTPase"/>
</dbReference>
<keyword evidence="6" id="KW-0239">DNA-directed DNA polymerase</keyword>
<dbReference type="STRING" id="1033810.HLPCO_000401"/>
<keyword evidence="5" id="KW-0235">DNA replication</keyword>
<evidence type="ECO:0000256" key="6">
    <source>
        <dbReference type="ARBA" id="ARBA00022932"/>
    </source>
</evidence>
<dbReference type="InterPro" id="IPR008921">
    <property type="entry name" value="DNA_pol3_clamp-load_cplx_C"/>
</dbReference>
<dbReference type="InParanoid" id="U2FLW9"/>